<evidence type="ECO:0000313" key="1">
    <source>
        <dbReference type="EMBL" id="DAE25254.1"/>
    </source>
</evidence>
<organism evidence="1">
    <name type="scientific">Siphoviridae sp. ctWWc42</name>
    <dbReference type="NCBI Taxonomy" id="2826361"/>
    <lineage>
        <taxon>Viruses</taxon>
        <taxon>Duplodnaviria</taxon>
        <taxon>Heunggongvirae</taxon>
        <taxon>Uroviricota</taxon>
        <taxon>Caudoviricetes</taxon>
    </lineage>
</organism>
<accession>A0A8S5R1B0</accession>
<sequence length="136" mass="14122">MIELSNTSAQTVAVGQTVTFNTSIIKSRCGAESWRGGTGQVRLTADCATYEVSFNANVTGATAATPVQLTMYLSGAPLPETTMISTPATANAINNVSATTAIKNSCGDYDRISIVNTGTTAINIDANPVLFVKRIA</sequence>
<reference evidence="1" key="1">
    <citation type="journal article" date="2021" name="Proc. Natl. Acad. Sci. U.S.A.">
        <title>A Catalog of Tens of Thousands of Viruses from Human Metagenomes Reveals Hidden Associations with Chronic Diseases.</title>
        <authorList>
            <person name="Tisza M.J."/>
            <person name="Buck C.B."/>
        </authorList>
    </citation>
    <scope>NUCLEOTIDE SEQUENCE</scope>
    <source>
        <strain evidence="1">CtWWc42</strain>
    </source>
</reference>
<name>A0A8S5R1B0_9CAUD</name>
<protein>
    <submittedName>
        <fullName evidence="1">Uncharacterized protein</fullName>
    </submittedName>
</protein>
<dbReference type="EMBL" id="BK015795">
    <property type="protein sequence ID" value="DAE25254.1"/>
    <property type="molecule type" value="Genomic_DNA"/>
</dbReference>
<proteinExistence type="predicted"/>